<feature type="transmembrane region" description="Helical" evidence="1">
    <location>
        <begin position="20"/>
        <end position="39"/>
    </location>
</feature>
<dbReference type="EMBL" id="JACOPH010000001">
    <property type="protein sequence ID" value="MBC5712768.1"/>
    <property type="molecule type" value="Genomic_DNA"/>
</dbReference>
<reference evidence="2" key="1">
    <citation type="submission" date="2020-08" db="EMBL/GenBank/DDBJ databases">
        <title>Genome public.</title>
        <authorList>
            <person name="Liu C."/>
            <person name="Sun Q."/>
        </authorList>
    </citation>
    <scope>NUCLEOTIDE SEQUENCE</scope>
    <source>
        <strain evidence="2">BX1005</strain>
    </source>
</reference>
<keyword evidence="1" id="KW-0812">Transmembrane</keyword>
<keyword evidence="1" id="KW-0472">Membrane</keyword>
<evidence type="ECO:0000256" key="1">
    <source>
        <dbReference type="SAM" id="Phobius"/>
    </source>
</evidence>
<feature type="transmembrane region" description="Helical" evidence="1">
    <location>
        <begin position="245"/>
        <end position="267"/>
    </location>
</feature>
<evidence type="ECO:0000313" key="3">
    <source>
        <dbReference type="Proteomes" id="UP000606720"/>
    </source>
</evidence>
<name>A0A923LMU6_9FIRM</name>
<dbReference type="AlphaFoldDB" id="A0A923LMU6"/>
<proteinExistence type="predicted"/>
<dbReference type="RefSeq" id="WP_186865835.1">
    <property type="nucleotide sequence ID" value="NZ_JACOPH010000001.1"/>
</dbReference>
<organism evidence="2 3">
    <name type="scientific">Roseburia zhanii</name>
    <dbReference type="NCBI Taxonomy" id="2763064"/>
    <lineage>
        <taxon>Bacteria</taxon>
        <taxon>Bacillati</taxon>
        <taxon>Bacillota</taxon>
        <taxon>Clostridia</taxon>
        <taxon>Lachnospirales</taxon>
        <taxon>Lachnospiraceae</taxon>
        <taxon>Roseburia</taxon>
    </lineage>
</organism>
<dbReference type="Proteomes" id="UP000606720">
    <property type="component" value="Unassembled WGS sequence"/>
</dbReference>
<sequence length="330" mass="36782">MTGLLEIKEKLKSFYGRYDIYIRPLIKFLLAVCVFGLINGNIGYMSKINNIPVTLVLSLLCSILPVNIMILLAAAVVLVHLYALALEAAVMGAALFMLLAFMYFRFAPKTGFYTLLTPVCMHFNIGAVMPMTAGLLGKTYSVVSVICGTIVWFFLSGIKENASALGSSGEDAAVTSKFTAILNQLIGNKEMYLVLLTFLLVTLIVLFIRRLSIDHAWTVAIIVGGLVNFIVLFTGYVLLGISGRITGLVAGSLISLAVALILEFLFFNLDYTRTERVQFEDDEYYYYVKAVPKIYVAEKEKRVKKFNAKDHERITRKQLAEDMDIEEDLL</sequence>
<accession>A0A923LMU6</accession>
<feature type="transmembrane region" description="Helical" evidence="1">
    <location>
        <begin position="81"/>
        <end position="104"/>
    </location>
</feature>
<comment type="caution">
    <text evidence="2">The sequence shown here is derived from an EMBL/GenBank/DDBJ whole genome shotgun (WGS) entry which is preliminary data.</text>
</comment>
<gene>
    <name evidence="2" type="ORF">H8S17_00855</name>
</gene>
<keyword evidence="1" id="KW-1133">Transmembrane helix</keyword>
<feature type="transmembrane region" description="Helical" evidence="1">
    <location>
        <begin position="216"/>
        <end position="239"/>
    </location>
</feature>
<feature type="transmembrane region" description="Helical" evidence="1">
    <location>
        <begin position="140"/>
        <end position="158"/>
    </location>
</feature>
<keyword evidence="3" id="KW-1185">Reference proteome</keyword>
<feature type="transmembrane region" description="Helical" evidence="1">
    <location>
        <begin position="51"/>
        <end position="74"/>
    </location>
</feature>
<evidence type="ECO:0000313" key="2">
    <source>
        <dbReference type="EMBL" id="MBC5712768.1"/>
    </source>
</evidence>
<feature type="transmembrane region" description="Helical" evidence="1">
    <location>
        <begin position="191"/>
        <end position="209"/>
    </location>
</feature>
<protein>
    <submittedName>
        <fullName evidence="2">Uncharacterized protein</fullName>
    </submittedName>
</protein>